<protein>
    <recommendedName>
        <fullName evidence="4">Right handed beta helix domain-containing protein</fullName>
    </recommendedName>
</protein>
<evidence type="ECO:0000256" key="1">
    <source>
        <dbReference type="SAM" id="SignalP"/>
    </source>
</evidence>
<dbReference type="InterPro" id="IPR013783">
    <property type="entry name" value="Ig-like_fold"/>
</dbReference>
<accession>A0A7W8JWM0</accession>
<dbReference type="RefSeq" id="WP_184131340.1">
    <property type="nucleotide sequence ID" value="NZ_JACHFL010000004.1"/>
</dbReference>
<feature type="chain" id="PRO_5030993845" description="Right handed beta helix domain-containing protein" evidence="1">
    <location>
        <begin position="28"/>
        <end position="748"/>
    </location>
</feature>
<dbReference type="EMBL" id="JACHFL010000004">
    <property type="protein sequence ID" value="MBB5363101.1"/>
    <property type="molecule type" value="Genomic_DNA"/>
</dbReference>
<proteinExistence type="predicted"/>
<evidence type="ECO:0000313" key="3">
    <source>
        <dbReference type="Proteomes" id="UP000552709"/>
    </source>
</evidence>
<dbReference type="Gene3D" id="2.60.40.10">
    <property type="entry name" value="Immunoglobulins"/>
    <property type="match status" value="2"/>
</dbReference>
<keyword evidence="1" id="KW-0732">Signal</keyword>
<reference evidence="2 3" key="1">
    <citation type="submission" date="2020-08" db="EMBL/GenBank/DDBJ databases">
        <title>Genomic Encyclopedia of Type Strains, Phase IV (KMG-IV): sequencing the most valuable type-strain genomes for metagenomic binning, comparative biology and taxonomic classification.</title>
        <authorList>
            <person name="Goeker M."/>
        </authorList>
    </citation>
    <scope>NUCLEOTIDE SEQUENCE [LARGE SCALE GENOMIC DNA]</scope>
    <source>
        <strain evidence="2 3">DSM 27939</strain>
    </source>
</reference>
<name>A0A7W8JWM0_9DEIO</name>
<sequence>MNLTEFRAVLAAFIAALQQLVAGLPGADNTTPTVNLTANVSQINAPGSVEFNVTASTNTVSLEVYRYPGAVRVATLPPVGGTFSDRIESGSIVYQYRAVARAADKREAVQEISITVDIPPVEVQDATPPSLSLRVTPNPVTAAGTAMLIADVTDDVAVASVTFRLTGSGARTLGTVTEAPFIWEDDTPLTTANNGTRTYEAIATDTSGNVSAIATASVQVNIPIPPDVTAPVISSFTMPNHPSLTITEAGSFLFRAIATDNVALKYVLFYWNNIEAKRKTTAPYEINLDFTAANNGPVQIRARAYDTSDNFTDFVLELTVNISGAAPINPALYVEPDPATIPWGAPIVINDAYLTARGATLITTGEYAGRWKLTLDHPALNLVTGDCAVWVNTTKPLLLTQSTWCGVGGGGTGRGAIGNGVYGKPVGNSTAVDIVIEDCTQIKPTPAQMQNGQYAGGLRFAYPKNVIVRNSNINGPGLLVAELNPANGGTAKFQRNKVRNIDGRIVDKTQPDGWKTGLGTAGAKYVQAVQLDKVRNTPGIEISDNDIENLPGESRVEDNINTYKSGGTAASPLKIFRNLINGAYSGHPNDAFSGSAVVMGDEGGDRTEAIENTAVNTSNTAISMSSMNYGKILRNKMAQTGLLPDGSRVDANGTNIDVGVYARNYAGDSGFIMDKTTNVVDDNDIAWNAPLEGQPNRQLNYGFSDNASAGPIGNRVYGVATDALIQTLISNHRAAWQSAGVIVGRRKP</sequence>
<dbReference type="Proteomes" id="UP000552709">
    <property type="component" value="Unassembled WGS sequence"/>
</dbReference>
<evidence type="ECO:0000313" key="2">
    <source>
        <dbReference type="EMBL" id="MBB5363101.1"/>
    </source>
</evidence>
<feature type="signal peptide" evidence="1">
    <location>
        <begin position="1"/>
        <end position="27"/>
    </location>
</feature>
<dbReference type="AlphaFoldDB" id="A0A7W8JWM0"/>
<dbReference type="Pfam" id="PF17957">
    <property type="entry name" value="Big_7"/>
    <property type="match status" value="2"/>
</dbReference>
<evidence type="ECO:0008006" key="4">
    <source>
        <dbReference type="Google" id="ProtNLM"/>
    </source>
</evidence>
<comment type="caution">
    <text evidence="2">The sequence shown here is derived from an EMBL/GenBank/DDBJ whole genome shotgun (WGS) entry which is preliminary data.</text>
</comment>
<keyword evidence="3" id="KW-1185">Reference proteome</keyword>
<organism evidence="2 3">
    <name type="scientific">Deinococcus humi</name>
    <dbReference type="NCBI Taxonomy" id="662880"/>
    <lineage>
        <taxon>Bacteria</taxon>
        <taxon>Thermotogati</taxon>
        <taxon>Deinococcota</taxon>
        <taxon>Deinococci</taxon>
        <taxon>Deinococcales</taxon>
        <taxon>Deinococcaceae</taxon>
        <taxon>Deinococcus</taxon>
    </lineage>
</organism>
<gene>
    <name evidence="2" type="ORF">HNQ08_002199</name>
</gene>